<feature type="region of interest" description="Disordered" evidence="2">
    <location>
        <begin position="267"/>
        <end position="302"/>
    </location>
</feature>
<dbReference type="PANTHER" id="PTHR15154:SF2">
    <property type="entry name" value="HAMARTIN"/>
    <property type="match status" value="1"/>
</dbReference>
<evidence type="ECO:0000256" key="2">
    <source>
        <dbReference type="SAM" id="MobiDB-lite"/>
    </source>
</evidence>
<feature type="region of interest" description="Disordered" evidence="2">
    <location>
        <begin position="983"/>
        <end position="1027"/>
    </location>
</feature>
<keyword evidence="1" id="KW-0175">Coiled coil</keyword>
<proteinExistence type="predicted"/>
<dbReference type="GO" id="GO:0008285">
    <property type="term" value="P:negative regulation of cell population proliferation"/>
    <property type="evidence" value="ECO:0007669"/>
    <property type="project" value="TreeGrafter"/>
</dbReference>
<feature type="compositionally biased region" description="Basic and acidic residues" evidence="2">
    <location>
        <begin position="1010"/>
        <end position="1027"/>
    </location>
</feature>
<feature type="coiled-coil region" evidence="1">
    <location>
        <begin position="854"/>
        <end position="906"/>
    </location>
</feature>
<protein>
    <submittedName>
        <fullName evidence="3">Tuberous sclerosis 1</fullName>
    </submittedName>
</protein>
<accession>A0A131Z2M8</accession>
<feature type="coiled-coil region" evidence="1">
    <location>
        <begin position="704"/>
        <end position="756"/>
    </location>
</feature>
<dbReference type="GO" id="GO:0051726">
    <property type="term" value="P:regulation of cell cycle"/>
    <property type="evidence" value="ECO:0007669"/>
    <property type="project" value="TreeGrafter"/>
</dbReference>
<dbReference type="GO" id="GO:0032007">
    <property type="term" value="P:negative regulation of TOR signaling"/>
    <property type="evidence" value="ECO:0007669"/>
    <property type="project" value="TreeGrafter"/>
</dbReference>
<reference evidence="3" key="1">
    <citation type="journal article" date="2016" name="Ticks Tick Borne Dis.">
        <title>De novo assembly and annotation of the salivary gland transcriptome of Rhipicephalus appendiculatus male and female ticks during blood feeding.</title>
        <authorList>
            <person name="de Castro M.H."/>
            <person name="de Klerk D."/>
            <person name="Pienaar R."/>
            <person name="Latif A.A."/>
            <person name="Rees D.J."/>
            <person name="Mans B.J."/>
        </authorList>
    </citation>
    <scope>NUCLEOTIDE SEQUENCE</scope>
    <source>
        <tissue evidence="3">Salivary glands</tissue>
    </source>
</reference>
<dbReference type="AlphaFoldDB" id="A0A131Z2M8"/>
<organism evidence="3">
    <name type="scientific">Rhipicephalus appendiculatus</name>
    <name type="common">Brown ear tick</name>
    <dbReference type="NCBI Taxonomy" id="34631"/>
    <lineage>
        <taxon>Eukaryota</taxon>
        <taxon>Metazoa</taxon>
        <taxon>Ecdysozoa</taxon>
        <taxon>Arthropoda</taxon>
        <taxon>Chelicerata</taxon>
        <taxon>Arachnida</taxon>
        <taxon>Acari</taxon>
        <taxon>Parasitiformes</taxon>
        <taxon>Ixodida</taxon>
        <taxon>Ixodoidea</taxon>
        <taxon>Ixodidae</taxon>
        <taxon>Rhipicephalinae</taxon>
        <taxon>Rhipicephalus</taxon>
        <taxon>Rhipicephalus</taxon>
    </lineage>
</organism>
<sequence length="1027" mass="114055">MALPSEMFASLESCDGRSVEEIKQLVNESLANNKDTSILSTLVDYYLTSRSQRCLDVLVAIRETSAKDLFDKLHECLKGKTRQCTLTLIANIVHRQPPWLHHITSHKILSHILMVVKSAPEPVHIMQASMIIFSLMPMLPVQFGTSALADAFEAFSALAALCTRRPSHIHESHLKYLKLSLQFLFQYLYGMYPCNFLAYLRGYYGSQDHSRERLTVYTMTIRPLLQRTRVHPLLVTASKDAELSSERWKKKQPYDILVECGQHTLDPKEHISDNNEASSPPPGILGGSNAASPMPLLQPPPKGMFAKGEPIVSSSLISTPCWSPVEACGLAPAWRTVGYSRSLSYEKPFESTEAGLPLDLAIEATPEETGVTEPSQQIAAAPNSEVTRIAAAATKDDVPLRDLGNKALPQVGDAQAAAMAVAEKSILVPGASGGAAATVGCETPFFSTTNNLTTEPQNSVSELPEYQEQQQMAHSMDRLRYFSQCPVRCCSGSRRGTARSTLERSHSCPRLQEPFVRPRRPADRSNQGDSVDACNPHRAPVAPTNNQACSATATLAAAAAGNRARKEAPQSPLEDTYHSLLSYSLSRPYQQGSGDATSLALADMSPSELLEKHLQLVSNIYMQQAQLAKKKTQRSGMGEDKAEEVECLKGQVCLLYVVLLYERHRRDVHMERNRRLLAKAKKIVALQEQTAAYKDQLFLIELESKQYKEKLQQCSQDAKREKTELEGAIKMLESKIAELQMKNELLTRDNRSMAEQVRHTESARATLQKEVDHNAGILMEMEMELETARSRAAMSSSYRQQVESLQKELVTLGEMYKRLEARLQASEPRPQADSLLAMFQEASRSEVAGMKHQLEVKQNQVESLSCRVKQLESTLSSRDAKVRDLKEQLERMEAIHKEQLQSKECRINALVGLCQRIEAHLVEVRYCTEQKRESSSEASGGFDDMCASMELDGSSPTVDPTGLLGSYTSNTEMTPVSDMLKEAEQAVCSPERQHSPLLEELELSGTVQADEEKPQINAADEKTSDLL</sequence>
<dbReference type="EMBL" id="GEDV01003552">
    <property type="protein sequence ID" value="JAP85005.1"/>
    <property type="molecule type" value="Transcribed_RNA"/>
</dbReference>
<evidence type="ECO:0000256" key="1">
    <source>
        <dbReference type="SAM" id="Coils"/>
    </source>
</evidence>
<dbReference type="PANTHER" id="PTHR15154">
    <property type="entry name" value="HAMARTIN"/>
    <property type="match status" value="1"/>
</dbReference>
<feature type="region of interest" description="Disordered" evidence="2">
    <location>
        <begin position="493"/>
        <end position="539"/>
    </location>
</feature>
<dbReference type="InterPro" id="IPR007483">
    <property type="entry name" value="Hamartin"/>
</dbReference>
<name>A0A131Z2M8_RHIAP</name>
<dbReference type="GO" id="GO:0033596">
    <property type="term" value="C:TSC1-TSC2 complex"/>
    <property type="evidence" value="ECO:0007669"/>
    <property type="project" value="TreeGrafter"/>
</dbReference>
<dbReference type="Pfam" id="PF04388">
    <property type="entry name" value="Hamartin"/>
    <property type="match status" value="2"/>
</dbReference>
<evidence type="ECO:0000313" key="3">
    <source>
        <dbReference type="EMBL" id="JAP85005.1"/>
    </source>
</evidence>